<feature type="coiled-coil region" evidence="1">
    <location>
        <begin position="81"/>
        <end position="108"/>
    </location>
</feature>
<organism evidence="2 3">
    <name type="scientific">Sphagnum troendelagicum</name>
    <dbReference type="NCBI Taxonomy" id="128251"/>
    <lineage>
        <taxon>Eukaryota</taxon>
        <taxon>Viridiplantae</taxon>
        <taxon>Streptophyta</taxon>
        <taxon>Embryophyta</taxon>
        <taxon>Bryophyta</taxon>
        <taxon>Sphagnophytina</taxon>
        <taxon>Sphagnopsida</taxon>
        <taxon>Sphagnales</taxon>
        <taxon>Sphagnaceae</taxon>
        <taxon>Sphagnum</taxon>
    </lineage>
</organism>
<keyword evidence="1" id="KW-0175">Coiled coil</keyword>
<protein>
    <submittedName>
        <fullName evidence="2">Uncharacterized protein</fullName>
    </submittedName>
</protein>
<evidence type="ECO:0000313" key="3">
    <source>
        <dbReference type="Proteomes" id="UP001497512"/>
    </source>
</evidence>
<gene>
    <name evidence="2" type="ORF">CSSPTR1EN2_LOCUS608</name>
</gene>
<evidence type="ECO:0000313" key="2">
    <source>
        <dbReference type="EMBL" id="CAK9190001.1"/>
    </source>
</evidence>
<keyword evidence="3" id="KW-1185">Reference proteome</keyword>
<proteinExistence type="predicted"/>
<accession>A0ABP0T8X6</accession>
<dbReference type="Proteomes" id="UP001497512">
    <property type="component" value="Chromosome 1"/>
</dbReference>
<evidence type="ECO:0000256" key="1">
    <source>
        <dbReference type="SAM" id="Coils"/>
    </source>
</evidence>
<sequence>MQVHKRKASAQTHEKVKLKVSHGLRQQQEFVMKLKLEAALENVKVLQTKVKFLTALLQDSKGGRGTTTMTIEQKGCIQVVETSKENDVDEAKQRIEHLEQSLKTTIEIHKLEVEALRIESLAEATDKETQQRVSSQ</sequence>
<dbReference type="EMBL" id="OZ019893">
    <property type="protein sequence ID" value="CAK9190001.1"/>
    <property type="molecule type" value="Genomic_DNA"/>
</dbReference>
<name>A0ABP0T8X6_9BRYO</name>
<reference evidence="2 3" key="1">
    <citation type="submission" date="2024-02" db="EMBL/GenBank/DDBJ databases">
        <authorList>
            <consortium name="ELIXIR-Norway"/>
            <consortium name="Elixir Norway"/>
        </authorList>
    </citation>
    <scope>NUCLEOTIDE SEQUENCE [LARGE SCALE GENOMIC DNA]</scope>
</reference>